<sequence length="127" mass="14602">MSILMRMRCRKQKMSVSKTYAQLVVELSELDEEIERARARERIDAIEKVHSLMDTYAIKHRDLVGRNGRRGSYVVKVLPARYRDPASGKEWSGRGNAPLWIRGKDRRRFVICKPRSTGKKTKAGNGA</sequence>
<protein>
    <submittedName>
        <fullName evidence="2">H-NS histone family protein</fullName>
    </submittedName>
</protein>
<comment type="caution">
    <text evidence="2">The sequence shown here is derived from an EMBL/GenBank/DDBJ whole genome shotgun (WGS) entry which is preliminary data.</text>
</comment>
<dbReference type="GO" id="GO:0003677">
    <property type="term" value="F:DNA binding"/>
    <property type="evidence" value="ECO:0007669"/>
    <property type="project" value="InterPro"/>
</dbReference>
<evidence type="ECO:0000313" key="2">
    <source>
        <dbReference type="EMBL" id="RXV67519.1"/>
    </source>
</evidence>
<dbReference type="Proteomes" id="UP000289650">
    <property type="component" value="Unassembled WGS sequence"/>
</dbReference>
<dbReference type="InterPro" id="IPR027444">
    <property type="entry name" value="H-NS_C_dom"/>
</dbReference>
<evidence type="ECO:0000313" key="3">
    <source>
        <dbReference type="Proteomes" id="UP000289650"/>
    </source>
</evidence>
<dbReference type="EMBL" id="QWEX01000002">
    <property type="protein sequence ID" value="RXV67519.1"/>
    <property type="molecule type" value="Genomic_DNA"/>
</dbReference>
<proteinExistence type="predicted"/>
<organism evidence="2 3">
    <name type="scientific">Burkholderia stabilis</name>
    <dbReference type="NCBI Taxonomy" id="95485"/>
    <lineage>
        <taxon>Bacteria</taxon>
        <taxon>Pseudomonadati</taxon>
        <taxon>Pseudomonadota</taxon>
        <taxon>Betaproteobacteria</taxon>
        <taxon>Burkholderiales</taxon>
        <taxon>Burkholderiaceae</taxon>
        <taxon>Burkholderia</taxon>
        <taxon>Burkholderia cepacia complex</taxon>
    </lineage>
</organism>
<reference evidence="2 3" key="1">
    <citation type="submission" date="2018-08" db="EMBL/GenBank/DDBJ databases">
        <title>Mountain-cultivated ginseng endophyte, Burkholderia stabilis and its activity against ginseng root rot disease.</title>
        <authorList>
            <person name="Tapan Kumar M."/>
            <person name="Bae H."/>
            <person name="Shanmugam G."/>
            <person name="Jeon J."/>
        </authorList>
    </citation>
    <scope>NUCLEOTIDE SEQUENCE [LARGE SCALE GENOMIC DNA]</scope>
    <source>
        <strain evidence="2 3">EB159</strain>
    </source>
</reference>
<dbReference type="Gene3D" id="4.10.430.30">
    <property type="match status" value="1"/>
</dbReference>
<name>A0A4Q2ADE0_9BURK</name>
<accession>A0A4Q2ADE0</accession>
<dbReference type="Pfam" id="PF00816">
    <property type="entry name" value="Histone_HNS"/>
    <property type="match status" value="1"/>
</dbReference>
<feature type="domain" description="DNA-binding protein H-NS-like C-terminal" evidence="1">
    <location>
        <begin position="80"/>
        <end position="111"/>
    </location>
</feature>
<dbReference type="OrthoDB" id="9007948at2"/>
<dbReference type="SUPFAM" id="SSF81273">
    <property type="entry name" value="H-NS histone-like proteins"/>
    <property type="match status" value="1"/>
</dbReference>
<evidence type="ECO:0000259" key="1">
    <source>
        <dbReference type="Pfam" id="PF00816"/>
    </source>
</evidence>
<dbReference type="AlphaFoldDB" id="A0A4Q2ADE0"/>
<gene>
    <name evidence="2" type="ORF">D1006_19830</name>
</gene>